<sequence length="79" mass="9411">MAYIATMIYFYFLPKQKEWYVLPLYIAMFSFISAALDAVYHQMGLLVYFHWNPFLRFLAALGWFSLATVHYRKLYPAGI</sequence>
<comment type="caution">
    <text evidence="2">The sequence shown here is derived from an EMBL/GenBank/DDBJ whole genome shotgun (WGS) entry which is preliminary data.</text>
</comment>
<proteinExistence type="predicted"/>
<keyword evidence="1" id="KW-1133">Transmembrane helix</keyword>
<dbReference type="Proteomes" id="UP000295008">
    <property type="component" value="Unassembled WGS sequence"/>
</dbReference>
<feature type="transmembrane region" description="Helical" evidence="1">
    <location>
        <begin position="20"/>
        <end position="41"/>
    </location>
</feature>
<gene>
    <name evidence="2" type="ORF">EDC14_1002165</name>
</gene>
<dbReference type="AlphaFoldDB" id="A0A4R1SA76"/>
<evidence type="ECO:0000313" key="3">
    <source>
        <dbReference type="Proteomes" id="UP000295008"/>
    </source>
</evidence>
<name>A0A4R1SA76_HYDET</name>
<evidence type="ECO:0000313" key="2">
    <source>
        <dbReference type="EMBL" id="TCL76406.1"/>
    </source>
</evidence>
<evidence type="ECO:0000256" key="1">
    <source>
        <dbReference type="SAM" id="Phobius"/>
    </source>
</evidence>
<feature type="transmembrane region" description="Helical" evidence="1">
    <location>
        <begin position="53"/>
        <end position="71"/>
    </location>
</feature>
<keyword evidence="3" id="KW-1185">Reference proteome</keyword>
<keyword evidence="1" id="KW-0812">Transmembrane</keyword>
<keyword evidence="1" id="KW-0472">Membrane</keyword>
<organism evidence="2 3">
    <name type="scientific">Hydrogenispora ethanolica</name>
    <dbReference type="NCBI Taxonomy" id="1082276"/>
    <lineage>
        <taxon>Bacteria</taxon>
        <taxon>Bacillati</taxon>
        <taxon>Bacillota</taxon>
        <taxon>Hydrogenispora</taxon>
    </lineage>
</organism>
<reference evidence="2 3" key="1">
    <citation type="submission" date="2019-03" db="EMBL/GenBank/DDBJ databases">
        <title>Genomic Encyclopedia of Type Strains, Phase IV (KMG-IV): sequencing the most valuable type-strain genomes for metagenomic binning, comparative biology and taxonomic classification.</title>
        <authorList>
            <person name="Goeker M."/>
        </authorList>
    </citation>
    <scope>NUCLEOTIDE SEQUENCE [LARGE SCALE GENOMIC DNA]</scope>
    <source>
        <strain evidence="2 3">LX-B</strain>
    </source>
</reference>
<dbReference type="EMBL" id="SLUN01000002">
    <property type="protein sequence ID" value="TCL76406.1"/>
    <property type="molecule type" value="Genomic_DNA"/>
</dbReference>
<protein>
    <submittedName>
        <fullName evidence="2">Uncharacterized protein</fullName>
    </submittedName>
</protein>
<accession>A0A4R1SA76</accession>